<evidence type="ECO:0000256" key="5">
    <source>
        <dbReference type="PIRSR" id="PIRSR000137-2"/>
    </source>
</evidence>
<dbReference type="SUPFAM" id="SSF54373">
    <property type="entry name" value="FAD-linked reductases, C-terminal domain"/>
    <property type="match status" value="1"/>
</dbReference>
<protein>
    <submittedName>
        <fullName evidence="8">Oxygen-dependent choline dehydrogenase</fullName>
    </submittedName>
</protein>
<feature type="domain" description="Glucose-methanol-choline oxidoreductase N-terminal" evidence="6">
    <location>
        <begin position="3"/>
        <end position="276"/>
    </location>
</feature>
<organism evidence="8 9">
    <name type="scientific">Geodia barretti</name>
    <name type="common">Barrett's horny sponge</name>
    <dbReference type="NCBI Taxonomy" id="519541"/>
    <lineage>
        <taxon>Eukaryota</taxon>
        <taxon>Metazoa</taxon>
        <taxon>Porifera</taxon>
        <taxon>Demospongiae</taxon>
        <taxon>Heteroscleromorpha</taxon>
        <taxon>Tetractinellida</taxon>
        <taxon>Astrophorina</taxon>
        <taxon>Geodiidae</taxon>
        <taxon>Geodia</taxon>
    </lineage>
</organism>
<feature type="domain" description="Glucose-methanol-choline oxidoreductase C-terminal" evidence="7">
    <location>
        <begin position="344"/>
        <end position="477"/>
    </location>
</feature>
<name>A0AA35TZ47_GEOBA</name>
<dbReference type="PANTHER" id="PTHR11552">
    <property type="entry name" value="GLUCOSE-METHANOL-CHOLINE GMC OXIDOREDUCTASE"/>
    <property type="match status" value="1"/>
</dbReference>
<accession>A0AA35TZ47</accession>
<keyword evidence="3" id="KW-0285">Flavoprotein</keyword>
<evidence type="ECO:0000256" key="3">
    <source>
        <dbReference type="ARBA" id="ARBA00022630"/>
    </source>
</evidence>
<dbReference type="PIRSF" id="PIRSF000137">
    <property type="entry name" value="Alcohol_oxidase"/>
    <property type="match status" value="1"/>
</dbReference>
<evidence type="ECO:0000256" key="2">
    <source>
        <dbReference type="ARBA" id="ARBA00010790"/>
    </source>
</evidence>
<dbReference type="InterPro" id="IPR012132">
    <property type="entry name" value="GMC_OxRdtase"/>
</dbReference>
<comment type="caution">
    <text evidence="8">The sequence shown here is derived from an EMBL/GenBank/DDBJ whole genome shotgun (WGS) entry which is preliminary data.</text>
</comment>
<evidence type="ECO:0000313" key="8">
    <source>
        <dbReference type="EMBL" id="CAI8056939.1"/>
    </source>
</evidence>
<evidence type="ECO:0000313" key="9">
    <source>
        <dbReference type="Proteomes" id="UP001174909"/>
    </source>
</evidence>
<dbReference type="Pfam" id="PF00732">
    <property type="entry name" value="GMC_oxred_N"/>
    <property type="match status" value="1"/>
</dbReference>
<gene>
    <name evidence="8" type="ORF">GBAR_LOCUS31015</name>
</gene>
<dbReference type="EMBL" id="CASHTH010004408">
    <property type="protein sequence ID" value="CAI8056939.1"/>
    <property type="molecule type" value="Genomic_DNA"/>
</dbReference>
<evidence type="ECO:0000259" key="7">
    <source>
        <dbReference type="Pfam" id="PF05199"/>
    </source>
</evidence>
<comment type="similarity">
    <text evidence="2">Belongs to the GMC oxidoreductase family.</text>
</comment>
<keyword evidence="4 5" id="KW-0274">FAD</keyword>
<evidence type="ECO:0000256" key="4">
    <source>
        <dbReference type="ARBA" id="ARBA00022827"/>
    </source>
</evidence>
<proteinExistence type="inferred from homology"/>
<dbReference type="PANTHER" id="PTHR11552:SF147">
    <property type="entry name" value="CHOLINE DEHYDROGENASE, MITOCHONDRIAL"/>
    <property type="match status" value="1"/>
</dbReference>
<evidence type="ECO:0000259" key="6">
    <source>
        <dbReference type="Pfam" id="PF00732"/>
    </source>
</evidence>
<dbReference type="InterPro" id="IPR036188">
    <property type="entry name" value="FAD/NAD-bd_sf"/>
</dbReference>
<dbReference type="GO" id="GO:0050660">
    <property type="term" value="F:flavin adenine dinucleotide binding"/>
    <property type="evidence" value="ECO:0007669"/>
    <property type="project" value="InterPro"/>
</dbReference>
<dbReference type="Proteomes" id="UP001174909">
    <property type="component" value="Unassembled WGS sequence"/>
</dbReference>
<dbReference type="Pfam" id="PF05199">
    <property type="entry name" value="GMC_oxred_C"/>
    <property type="match status" value="1"/>
</dbReference>
<sequence>MKYDYVVVGGGSAGCVMATRLSEMTDKSVILLEAGPDYPDFEHLPQDLKQGNNTWLSAYGPHSWDLRGRANPSQDEPMIIPRGKAMGGSSSINGQVVFRGIPEDYDLWAEWGNDEWKFTDCLPFFRKLENDRDYGGDDFHGSEGPLPVRRPRRADWLPFNTAFYDACVALGIPEHPDQNAPDCYTAISPRPMNNIDGVRMSTSLTFLSTARHRLNLTVRGNIHARRVVLDGNKAVGVEVESGGEIFTVEGEEIVLCSGTIGSAQILLLSGIGPADHLKEMGEEPDTFAPQIQVGLRWSAADSPTKADFQITPTLMTSEHRPASISYDGEGFHFGLSVGLQNAVSAGRIKLQSTDPLVQPDLDYQLFSDSYDRQRMRVAVRKALEIAERAPFGDFIVERLNPVDADLVDDDALDNWILRNAYTQHHIAGTCKMGPASDPLAVVSQHGQVHGIEGLRVADASVMPDVIRANTNATTIMISERVAEWIKSGQ</sequence>
<feature type="binding site" evidence="5">
    <location>
        <begin position="93"/>
        <end position="96"/>
    </location>
    <ligand>
        <name>FAD</name>
        <dbReference type="ChEBI" id="CHEBI:57692"/>
    </ligand>
</feature>
<dbReference type="SUPFAM" id="SSF51905">
    <property type="entry name" value="FAD/NAD(P)-binding domain"/>
    <property type="match status" value="1"/>
</dbReference>
<dbReference type="AlphaFoldDB" id="A0AA35TZ47"/>
<dbReference type="InterPro" id="IPR000172">
    <property type="entry name" value="GMC_OxRdtase_N"/>
</dbReference>
<comment type="cofactor">
    <cofactor evidence="1 5">
        <name>FAD</name>
        <dbReference type="ChEBI" id="CHEBI:57692"/>
    </cofactor>
</comment>
<dbReference type="GO" id="GO:0016614">
    <property type="term" value="F:oxidoreductase activity, acting on CH-OH group of donors"/>
    <property type="evidence" value="ECO:0007669"/>
    <property type="project" value="InterPro"/>
</dbReference>
<dbReference type="PROSITE" id="PS51257">
    <property type="entry name" value="PROKAR_LIPOPROTEIN"/>
    <property type="match status" value="1"/>
</dbReference>
<dbReference type="Gene3D" id="3.30.410.40">
    <property type="match status" value="1"/>
</dbReference>
<keyword evidence="9" id="KW-1185">Reference proteome</keyword>
<dbReference type="Gene3D" id="3.50.50.60">
    <property type="entry name" value="FAD/NAD(P)-binding domain"/>
    <property type="match status" value="1"/>
</dbReference>
<reference evidence="8" key="1">
    <citation type="submission" date="2023-03" db="EMBL/GenBank/DDBJ databases">
        <authorList>
            <person name="Steffen K."/>
            <person name="Cardenas P."/>
        </authorList>
    </citation>
    <scope>NUCLEOTIDE SEQUENCE</scope>
</reference>
<evidence type="ECO:0000256" key="1">
    <source>
        <dbReference type="ARBA" id="ARBA00001974"/>
    </source>
</evidence>
<dbReference type="InterPro" id="IPR007867">
    <property type="entry name" value="GMC_OxRtase_C"/>
</dbReference>